<dbReference type="Pfam" id="PF00069">
    <property type="entry name" value="Pkinase"/>
    <property type="match status" value="1"/>
</dbReference>
<dbReference type="InterPro" id="IPR008271">
    <property type="entry name" value="Ser/Thr_kinase_AS"/>
</dbReference>
<reference evidence="12 13" key="1">
    <citation type="journal article" date="2013" name="Curr. Biol.">
        <title>The Genome of the Foraminiferan Reticulomyxa filosa.</title>
        <authorList>
            <person name="Glockner G."/>
            <person name="Hulsmann N."/>
            <person name="Schleicher M."/>
            <person name="Noegel A.A."/>
            <person name="Eichinger L."/>
            <person name="Gallinger C."/>
            <person name="Pawlowski J."/>
            <person name="Sierra R."/>
            <person name="Euteneuer U."/>
            <person name="Pillet L."/>
            <person name="Moustafa A."/>
            <person name="Platzer M."/>
            <person name="Groth M."/>
            <person name="Szafranski K."/>
            <person name="Schliwa M."/>
        </authorList>
    </citation>
    <scope>NUCLEOTIDE SEQUENCE [LARGE SCALE GENOMIC DNA]</scope>
</reference>
<comment type="subunit">
    <text evidence="7">May form a complex composed of at least the catalytic subunit CRK2 and a cyclin.</text>
</comment>
<evidence type="ECO:0000256" key="7">
    <source>
        <dbReference type="ARBA" id="ARBA00038543"/>
    </source>
</evidence>
<dbReference type="AlphaFoldDB" id="X6MXJ3"/>
<evidence type="ECO:0000313" key="13">
    <source>
        <dbReference type="Proteomes" id="UP000023152"/>
    </source>
</evidence>
<evidence type="ECO:0000313" key="12">
    <source>
        <dbReference type="EMBL" id="ETO17795.1"/>
    </source>
</evidence>
<dbReference type="InterPro" id="IPR000719">
    <property type="entry name" value="Prot_kinase_dom"/>
</dbReference>
<dbReference type="FunFam" id="1.10.510.10:FF:000624">
    <property type="entry name" value="Mitogen-activated protein kinase"/>
    <property type="match status" value="1"/>
</dbReference>
<dbReference type="PANTHER" id="PTHR24056">
    <property type="entry name" value="CELL DIVISION PROTEIN KINASE"/>
    <property type="match status" value="1"/>
</dbReference>
<dbReference type="GO" id="GO:0005524">
    <property type="term" value="F:ATP binding"/>
    <property type="evidence" value="ECO:0007669"/>
    <property type="project" value="UniProtKB-KW"/>
</dbReference>
<dbReference type="EMBL" id="ASPP01015977">
    <property type="protein sequence ID" value="ETO17795.1"/>
    <property type="molecule type" value="Genomic_DNA"/>
</dbReference>
<accession>X6MXJ3</accession>
<evidence type="ECO:0000256" key="9">
    <source>
        <dbReference type="ARBA" id="ARBA00041902"/>
    </source>
</evidence>
<keyword evidence="4" id="KW-0547">Nucleotide-binding</keyword>
<dbReference type="InterPro" id="IPR011009">
    <property type="entry name" value="Kinase-like_dom_sf"/>
</dbReference>
<name>X6MXJ3_RETFI</name>
<protein>
    <recommendedName>
        <fullName evidence="8">Cyclin-dependent kinase 2 homolog</fullName>
    </recommendedName>
    <alternativeName>
        <fullName evidence="9">Cell division control protein 2 homolog</fullName>
    </alternativeName>
    <alternativeName>
        <fullName evidence="10">cdc2-related kinase 2</fullName>
    </alternativeName>
</protein>
<dbReference type="PROSITE" id="PS50011">
    <property type="entry name" value="PROTEIN_KINASE_DOM"/>
    <property type="match status" value="1"/>
</dbReference>
<keyword evidence="13" id="KW-1185">Reference proteome</keyword>
<evidence type="ECO:0000259" key="11">
    <source>
        <dbReference type="PROSITE" id="PS50011"/>
    </source>
</evidence>
<dbReference type="GO" id="GO:0004674">
    <property type="term" value="F:protein serine/threonine kinase activity"/>
    <property type="evidence" value="ECO:0007669"/>
    <property type="project" value="UniProtKB-KW"/>
</dbReference>
<evidence type="ECO:0000256" key="6">
    <source>
        <dbReference type="ARBA" id="ARBA00022840"/>
    </source>
</evidence>
<evidence type="ECO:0000256" key="1">
    <source>
        <dbReference type="ARBA" id="ARBA00006485"/>
    </source>
</evidence>
<dbReference type="PROSITE" id="PS00108">
    <property type="entry name" value="PROTEIN_KINASE_ST"/>
    <property type="match status" value="1"/>
</dbReference>
<evidence type="ECO:0000256" key="2">
    <source>
        <dbReference type="ARBA" id="ARBA00022527"/>
    </source>
</evidence>
<evidence type="ECO:0000256" key="5">
    <source>
        <dbReference type="ARBA" id="ARBA00022777"/>
    </source>
</evidence>
<dbReference type="InterPro" id="IPR050108">
    <property type="entry name" value="CDK"/>
</dbReference>
<keyword evidence="3" id="KW-0808">Transferase</keyword>
<dbReference type="OrthoDB" id="1732493at2759"/>
<keyword evidence="2" id="KW-0723">Serine/threonine-protein kinase</keyword>
<dbReference type="Proteomes" id="UP000023152">
    <property type="component" value="Unassembled WGS sequence"/>
</dbReference>
<comment type="caution">
    <text evidence="12">The sequence shown here is derived from an EMBL/GenBank/DDBJ whole genome shotgun (WGS) entry which is preliminary data.</text>
</comment>
<gene>
    <name evidence="12" type="ORF">RFI_19518</name>
</gene>
<feature type="domain" description="Protein kinase" evidence="11">
    <location>
        <begin position="1"/>
        <end position="239"/>
    </location>
</feature>
<evidence type="ECO:0000256" key="3">
    <source>
        <dbReference type="ARBA" id="ARBA00022679"/>
    </source>
</evidence>
<dbReference type="GO" id="GO:0005634">
    <property type="term" value="C:nucleus"/>
    <property type="evidence" value="ECO:0007669"/>
    <property type="project" value="TreeGrafter"/>
</dbReference>
<proteinExistence type="inferred from homology"/>
<dbReference type="Gene3D" id="1.10.510.10">
    <property type="entry name" value="Transferase(Phosphotransferase) domain 1"/>
    <property type="match status" value="1"/>
</dbReference>
<dbReference type="OMA" id="DFANHCH"/>
<evidence type="ECO:0000256" key="10">
    <source>
        <dbReference type="ARBA" id="ARBA00042858"/>
    </source>
</evidence>
<dbReference type="SUPFAM" id="SSF56112">
    <property type="entry name" value="Protein kinase-like (PK-like)"/>
    <property type="match status" value="1"/>
</dbReference>
<dbReference type="SMART" id="SM00220">
    <property type="entry name" value="S_TKc"/>
    <property type="match status" value="1"/>
</dbReference>
<keyword evidence="5 12" id="KW-0418">Kinase</keyword>
<evidence type="ECO:0000256" key="4">
    <source>
        <dbReference type="ARBA" id="ARBA00022741"/>
    </source>
</evidence>
<organism evidence="12 13">
    <name type="scientific">Reticulomyxa filosa</name>
    <dbReference type="NCBI Taxonomy" id="46433"/>
    <lineage>
        <taxon>Eukaryota</taxon>
        <taxon>Sar</taxon>
        <taxon>Rhizaria</taxon>
        <taxon>Retaria</taxon>
        <taxon>Foraminifera</taxon>
        <taxon>Monothalamids</taxon>
        <taxon>Reticulomyxidae</taxon>
        <taxon>Reticulomyxa</taxon>
    </lineage>
</organism>
<keyword evidence="6" id="KW-0067">ATP-binding</keyword>
<comment type="similarity">
    <text evidence="1">Belongs to the protein kinase superfamily. CMGC Ser/Thr protein kinase family. CDC2/CDKX subfamily.</text>
</comment>
<evidence type="ECO:0000256" key="8">
    <source>
        <dbReference type="ARBA" id="ARBA00039612"/>
    </source>
</evidence>
<sequence length="239" mass="28059">KKKVGGFPFFFKKASVGDEDTDPKEVEEIFEGLDLNDRKLLEAHVREMLQAALRERRRMAILDEKKQPPLFFMTFEFLHKDLDRLLRDNAVTFSETMIKYIFEQMMEGVAHCHRCGIIHRDIKPSNVLINYTGEVKLCDFGLGYQHYSSHSTHVKTNRVVTMWYRSPELLLGAVKYYYSIDIWSMACVFMEMFLRDLPPFYGNKELEQFESIVDVLGLPATIPQLTCLPWYQDFANHCH</sequence>
<feature type="non-terminal residue" evidence="12">
    <location>
        <position position="1"/>
    </location>
</feature>